<keyword evidence="3" id="KW-1185">Reference proteome</keyword>
<evidence type="ECO:0000313" key="3">
    <source>
        <dbReference type="Proteomes" id="UP000289886"/>
    </source>
</evidence>
<dbReference type="Proteomes" id="UP000289886">
    <property type="component" value="Unassembled WGS sequence"/>
</dbReference>
<accession>A0A662YWU2</accession>
<reference evidence="2 3" key="1">
    <citation type="submission" date="2019-01" db="EMBL/GenBank/DDBJ databases">
        <title>Draft Genome and Complete Hox-Cluster Characterization of the Sterlet Sturgeon (Acipenser ruthenus).</title>
        <authorList>
            <person name="Wei Q."/>
        </authorList>
    </citation>
    <scope>NUCLEOTIDE SEQUENCE [LARGE SCALE GENOMIC DNA]</scope>
    <source>
        <strain evidence="2">WHYD16114868_AA</strain>
        <tissue evidence="2">Blood</tissue>
    </source>
</reference>
<protein>
    <submittedName>
        <fullName evidence="2">Uncharacterized protein</fullName>
    </submittedName>
</protein>
<organism evidence="2 3">
    <name type="scientific">Acipenser ruthenus</name>
    <name type="common">Sterlet sturgeon</name>
    <dbReference type="NCBI Taxonomy" id="7906"/>
    <lineage>
        <taxon>Eukaryota</taxon>
        <taxon>Metazoa</taxon>
        <taxon>Chordata</taxon>
        <taxon>Craniata</taxon>
        <taxon>Vertebrata</taxon>
        <taxon>Euteleostomi</taxon>
        <taxon>Actinopterygii</taxon>
        <taxon>Chondrostei</taxon>
        <taxon>Acipenseriformes</taxon>
        <taxon>Acipenseridae</taxon>
        <taxon>Acipenser</taxon>
    </lineage>
</organism>
<dbReference type="AlphaFoldDB" id="A0A662YWU2"/>
<comment type="caution">
    <text evidence="2">The sequence shown here is derived from an EMBL/GenBank/DDBJ whole genome shotgun (WGS) entry which is preliminary data.</text>
</comment>
<keyword evidence="1" id="KW-0732">Signal</keyword>
<evidence type="ECO:0000313" key="2">
    <source>
        <dbReference type="EMBL" id="RXN01058.1"/>
    </source>
</evidence>
<gene>
    <name evidence="2" type="ORF">EOD39_8054</name>
</gene>
<proteinExistence type="predicted"/>
<feature type="chain" id="PRO_5024852753" evidence="1">
    <location>
        <begin position="21"/>
        <end position="173"/>
    </location>
</feature>
<feature type="signal peptide" evidence="1">
    <location>
        <begin position="1"/>
        <end position="20"/>
    </location>
</feature>
<evidence type="ECO:0000256" key="1">
    <source>
        <dbReference type="SAM" id="SignalP"/>
    </source>
</evidence>
<name>A0A662YWU2_ACIRT</name>
<sequence>MKKVVLFCLCLVLLSIFTEDSNELALQVFRWPSWLLSVWGQSHLSGHPRWSGLTFDLRRYQITRAFLCQRAELIKGYGALCRREKKEFENACNDARRKQPTWSTEWKLLLQEAASKTGGKAICDASGIVQGSGKPLKGLWREVSSRWNQTALMKCGVPAESRAALRRVAIRSL</sequence>
<dbReference type="EMBL" id="SCEB01000092">
    <property type="protein sequence ID" value="RXN01058.1"/>
    <property type="molecule type" value="Genomic_DNA"/>
</dbReference>